<dbReference type="GO" id="GO:0005737">
    <property type="term" value="C:cytoplasm"/>
    <property type="evidence" value="ECO:0007669"/>
    <property type="project" value="UniProtKB-SubCell"/>
</dbReference>
<reference evidence="12 13" key="1">
    <citation type="submission" date="2014-07" db="EMBL/GenBank/DDBJ databases">
        <title>Draft Genome Sequences of Environmental Pseudomonas syringae strains.</title>
        <authorList>
            <person name="Baltrus D.A."/>
            <person name="Berge O."/>
            <person name="Morris C."/>
        </authorList>
    </citation>
    <scope>NUCLEOTIDE SEQUENCE [LARGE SCALE GENOMIC DNA]</scope>
    <source>
        <strain evidence="12 13">CEB003</strain>
    </source>
</reference>
<dbReference type="InterPro" id="IPR002205">
    <property type="entry name" value="Topo_IIA_dom_A"/>
</dbReference>
<dbReference type="SUPFAM" id="SSF101904">
    <property type="entry name" value="GyrA/ParC C-terminal domain-like"/>
    <property type="match status" value="1"/>
</dbReference>
<evidence type="ECO:0000313" key="13">
    <source>
        <dbReference type="Proteomes" id="UP000028643"/>
    </source>
</evidence>
<dbReference type="SUPFAM" id="SSF56719">
    <property type="entry name" value="Type II DNA topoisomerase"/>
    <property type="match status" value="1"/>
</dbReference>
<keyword evidence="8" id="KW-0963">Cytoplasm</keyword>
<gene>
    <name evidence="8" type="primary">gyrA</name>
    <name evidence="12" type="ORF">IV02_04060</name>
</gene>
<dbReference type="PANTHER" id="PTHR43493:SF5">
    <property type="entry name" value="DNA GYRASE SUBUNIT A, CHLOROPLASTIC_MITOCHONDRIAL"/>
    <property type="match status" value="1"/>
</dbReference>
<comment type="subcellular location">
    <subcellularLocation>
        <location evidence="8">Cytoplasm</location>
    </subcellularLocation>
</comment>
<comment type="miscellaneous">
    <text evidence="8">Few gyrases are as efficient as E.coli at forming negative supercoils. Not all organisms have 2 type II topoisomerases; in organisms with a single type II topoisomerase this enzyme also has to decatenate newly replicated chromosomes.</text>
</comment>
<proteinExistence type="inferred from homology"/>
<dbReference type="CDD" id="cd00187">
    <property type="entry name" value="TOP4c"/>
    <property type="match status" value="1"/>
</dbReference>
<dbReference type="PROSITE" id="PS52040">
    <property type="entry name" value="TOPO_IIA"/>
    <property type="match status" value="1"/>
</dbReference>
<sequence length="938" mass="103709">MGELAKEILPVNIEDELKQSYLDYAMSVIVGRALPDARDGLKPVHRRVLFAMSELGNDWNKPYKKSARVVGDVIGKYHPHGDTAVYDTIVRMAQPFSLRYLLVDGQGNFGSVDGDNAAAMRYTEVRMTKLAHELLADLHKETVDWVPNYDGTEMIPAVMPTRIPNLLVNGSSGIAVGMATNIPPHNLGEVIDGCLALIDNPELTIDELMQYIPGPDFPTAAIINGRAGIVEAYRTGRGRIYMRARSMVEDIDKVGGRQQIVITELPYQLNKARLIEKIAELVKEKKLEGITELRDESDKDGMRVVIELRRGEVPEVILNNLYAQTQLQAVFGINIVALIDGRPRILNLKDLLEAFVRHRREVVTRRTVFELRKARERGHLLEGQAVALSNIDPVIALIKASPTPAEAKIGLISTAWESSAVVEMVERAGADSCRPDNLDPQYGLRDGKYFLSPEQAQAILELRLHRLTGLEHEKLLTEYQEILAQIGELLRILNSATRLMEVIREELELIRAEYGDVRRTEILDARLDLTLGDLITEEERVVTISHGGYAKTQPLAVYQAQRRGGKGKSATGVKDEDYIAHLLVANSHTTLLMFSSKGKVYWLKTYEIPEASRAARGRPLVNLLPLSEGEYITTMLPVDLEAMRKRADEEEGDVIEGEIDDADTNEASTETEEERKARIKAADKKKAPFIFMSTANGTVKKTPLVAFSRQRSVGLIALELDEGDILISAAITDGEQEIMLFSDGGKVTRFKESDVRAMGRTARGVRGMRLPEGQKLISMLIPEEGSEILTASERGFGKRTAISEFPEYKRGGQGVIAMVSNERNGRLVGAVQVLDGEEIMLISDQGTLVRTRVDEVSSLGRNTQGVTLIKLASDEKLVGLERVQEPSEVEGEELEGVELDGEELEGDAIEGEMLDIAEGDAGDELQADAAPDDEEPQS</sequence>
<dbReference type="GO" id="GO:0003677">
    <property type="term" value="F:DNA binding"/>
    <property type="evidence" value="ECO:0007669"/>
    <property type="project" value="UniProtKB-UniRule"/>
</dbReference>
<dbReference type="PATRIC" id="fig|317.174.peg.819"/>
<keyword evidence="4 8" id="KW-0067">ATP-binding</keyword>
<dbReference type="FunFam" id="3.90.199.10:FF:000001">
    <property type="entry name" value="DNA gyrase subunit A"/>
    <property type="match status" value="1"/>
</dbReference>
<keyword evidence="7 8" id="KW-0413">Isomerase</keyword>
<evidence type="ECO:0000256" key="7">
    <source>
        <dbReference type="ARBA" id="ARBA00023235"/>
    </source>
</evidence>
<dbReference type="GO" id="GO:0005694">
    <property type="term" value="C:chromosome"/>
    <property type="evidence" value="ECO:0007669"/>
    <property type="project" value="InterPro"/>
</dbReference>
<dbReference type="AlphaFoldDB" id="A0A085VGS1"/>
<comment type="function">
    <text evidence="8">A type II topoisomerase that negatively supercoils closed circular double-stranded (ds) DNA in an ATP-dependent manner to modulate DNA topology and maintain chromosomes in an underwound state. Negative supercoiling favors strand separation, and DNA replication, transcription, recombination and repair, all of which involve strand separation. Also able to catalyze the interconversion of other topological isomers of dsDNA rings, including catenanes and knotted rings. Type II topoisomerases break and join 2 DNA strands simultaneously in an ATP-dependent manner.</text>
</comment>
<comment type="caution">
    <text evidence="12">The sequence shown here is derived from an EMBL/GenBank/DDBJ whole genome shotgun (WGS) entry which is preliminary data.</text>
</comment>
<accession>A0A085VGS1</accession>
<evidence type="ECO:0000256" key="9">
    <source>
        <dbReference type="PROSITE-ProRule" id="PRU01384"/>
    </source>
</evidence>
<dbReference type="GO" id="GO:0034335">
    <property type="term" value="F:DNA negative supercoiling activity"/>
    <property type="evidence" value="ECO:0007669"/>
    <property type="project" value="UniProtKB-ARBA"/>
</dbReference>
<feature type="short sequence motif" description="GyrA-box" evidence="8">
    <location>
        <begin position="561"/>
        <end position="567"/>
    </location>
</feature>
<dbReference type="Pfam" id="PF03989">
    <property type="entry name" value="DNA_gyraseA_C"/>
    <property type="match status" value="6"/>
</dbReference>
<dbReference type="NCBIfam" id="NF004043">
    <property type="entry name" value="PRK05560.1"/>
    <property type="match status" value="1"/>
</dbReference>
<feature type="region of interest" description="Disordered" evidence="10">
    <location>
        <begin position="916"/>
        <end position="938"/>
    </location>
</feature>
<dbReference type="FunFam" id="3.30.1360.40:FF:000002">
    <property type="entry name" value="DNA gyrase subunit A"/>
    <property type="match status" value="1"/>
</dbReference>
<evidence type="ECO:0000256" key="2">
    <source>
        <dbReference type="ARBA" id="ARBA00008263"/>
    </source>
</evidence>
<dbReference type="Gene3D" id="1.10.268.10">
    <property type="entry name" value="Topoisomerase, domain 3"/>
    <property type="match status" value="1"/>
</dbReference>
<dbReference type="SMART" id="SM00434">
    <property type="entry name" value="TOP4c"/>
    <property type="match status" value="1"/>
</dbReference>
<dbReference type="InterPro" id="IPR005743">
    <property type="entry name" value="GyrA"/>
</dbReference>
<keyword evidence="3 8" id="KW-0547">Nucleotide-binding</keyword>
<dbReference type="Pfam" id="PF00521">
    <property type="entry name" value="DNA_topoisoIV"/>
    <property type="match status" value="1"/>
</dbReference>
<dbReference type="Proteomes" id="UP000028643">
    <property type="component" value="Unassembled WGS sequence"/>
</dbReference>
<evidence type="ECO:0000256" key="5">
    <source>
        <dbReference type="ARBA" id="ARBA00023029"/>
    </source>
</evidence>
<evidence type="ECO:0000256" key="6">
    <source>
        <dbReference type="ARBA" id="ARBA00023125"/>
    </source>
</evidence>
<dbReference type="Gene3D" id="2.120.10.90">
    <property type="entry name" value="DNA gyrase/topoisomerase IV, subunit A, C-terminal"/>
    <property type="match status" value="1"/>
</dbReference>
<evidence type="ECO:0000256" key="8">
    <source>
        <dbReference type="HAMAP-Rule" id="MF_01897"/>
    </source>
</evidence>
<dbReference type="GO" id="GO:0006261">
    <property type="term" value="P:DNA-templated DNA replication"/>
    <property type="evidence" value="ECO:0007669"/>
    <property type="project" value="UniProtKB-UniRule"/>
</dbReference>
<dbReference type="NCBIfam" id="TIGR01063">
    <property type="entry name" value="gyrA"/>
    <property type="match status" value="1"/>
</dbReference>
<evidence type="ECO:0000256" key="1">
    <source>
        <dbReference type="ARBA" id="ARBA00000185"/>
    </source>
</evidence>
<evidence type="ECO:0000313" key="12">
    <source>
        <dbReference type="EMBL" id="KFE54634.1"/>
    </source>
</evidence>
<dbReference type="InterPro" id="IPR006691">
    <property type="entry name" value="GyrA/parC_rep"/>
</dbReference>
<dbReference type="InterPro" id="IPR013758">
    <property type="entry name" value="Topo_IIA_A/C_ab"/>
</dbReference>
<dbReference type="Gene3D" id="3.30.1360.40">
    <property type="match status" value="1"/>
</dbReference>
<organism evidence="12 13">
    <name type="scientific">Pseudomonas syringae</name>
    <dbReference type="NCBI Taxonomy" id="317"/>
    <lineage>
        <taxon>Bacteria</taxon>
        <taxon>Pseudomonadati</taxon>
        <taxon>Pseudomonadota</taxon>
        <taxon>Gammaproteobacteria</taxon>
        <taxon>Pseudomonadales</taxon>
        <taxon>Pseudomonadaceae</taxon>
        <taxon>Pseudomonas</taxon>
    </lineage>
</organism>
<dbReference type="HAMAP" id="MF_01897">
    <property type="entry name" value="GyrA"/>
    <property type="match status" value="1"/>
</dbReference>
<dbReference type="RefSeq" id="WP_020289185.1">
    <property type="nucleotide sequence ID" value="NZ_JPQT01000052.1"/>
</dbReference>
<dbReference type="EC" id="5.6.2.2" evidence="8"/>
<dbReference type="eggNOG" id="COG0188">
    <property type="taxonomic scope" value="Bacteria"/>
</dbReference>
<dbReference type="GO" id="GO:0009330">
    <property type="term" value="C:DNA topoisomerase type II (double strand cut, ATP-hydrolyzing) complex"/>
    <property type="evidence" value="ECO:0007669"/>
    <property type="project" value="TreeGrafter"/>
</dbReference>
<feature type="domain" description="Topo IIA-type catalytic" evidence="11">
    <location>
        <begin position="34"/>
        <end position="534"/>
    </location>
</feature>
<feature type="compositionally biased region" description="Acidic residues" evidence="10">
    <location>
        <begin position="887"/>
        <end position="903"/>
    </location>
</feature>
<feature type="active site" description="O-(5'-phospho-DNA)-tyrosine intermediate" evidence="8 9">
    <location>
        <position position="122"/>
    </location>
</feature>
<protein>
    <recommendedName>
        <fullName evidence="8">DNA gyrase subunit A</fullName>
        <ecNumber evidence="8">5.6.2.2</ecNumber>
    </recommendedName>
</protein>
<comment type="catalytic activity">
    <reaction evidence="1 8 9">
        <text>ATP-dependent breakage, passage and rejoining of double-stranded DNA.</text>
        <dbReference type="EC" id="5.6.2.2"/>
    </reaction>
</comment>
<dbReference type="InterPro" id="IPR013760">
    <property type="entry name" value="Topo_IIA-like_dom_sf"/>
</dbReference>
<dbReference type="GO" id="GO:0005524">
    <property type="term" value="F:ATP binding"/>
    <property type="evidence" value="ECO:0007669"/>
    <property type="project" value="UniProtKB-UniRule"/>
</dbReference>
<evidence type="ECO:0000256" key="4">
    <source>
        <dbReference type="ARBA" id="ARBA00022840"/>
    </source>
</evidence>
<dbReference type="InterPro" id="IPR050220">
    <property type="entry name" value="Type_II_DNA_Topoisomerases"/>
</dbReference>
<dbReference type="EMBL" id="JPQT01000052">
    <property type="protein sequence ID" value="KFE54634.1"/>
    <property type="molecule type" value="Genomic_DNA"/>
</dbReference>
<evidence type="ECO:0000259" key="11">
    <source>
        <dbReference type="PROSITE" id="PS52040"/>
    </source>
</evidence>
<feature type="region of interest" description="Disordered" evidence="10">
    <location>
        <begin position="884"/>
        <end position="903"/>
    </location>
</feature>
<dbReference type="InterPro" id="IPR013757">
    <property type="entry name" value="Topo_IIA_A_a_sf"/>
</dbReference>
<comment type="similarity">
    <text evidence="2 8">Belongs to the type II topoisomerase GyrA/ParC subunit family.</text>
</comment>
<dbReference type="GO" id="GO:0006265">
    <property type="term" value="P:DNA topological change"/>
    <property type="evidence" value="ECO:0007669"/>
    <property type="project" value="UniProtKB-UniRule"/>
</dbReference>
<comment type="subunit">
    <text evidence="8">Heterotetramer, composed of two GyrA and two GyrB chains. In the heterotetramer, GyrA contains the active site tyrosine that forms a transient covalent intermediate with DNA, while GyrB binds cofactors and catalyzes ATP hydrolysis.</text>
</comment>
<dbReference type="PANTHER" id="PTHR43493">
    <property type="entry name" value="DNA GYRASE/TOPOISOMERASE SUBUNIT A"/>
    <property type="match status" value="1"/>
</dbReference>
<evidence type="ECO:0000256" key="3">
    <source>
        <dbReference type="ARBA" id="ARBA00022741"/>
    </source>
</evidence>
<keyword evidence="5 8" id="KW-0799">Topoisomerase</keyword>
<name>A0A085VGS1_PSESX</name>
<dbReference type="InterPro" id="IPR035516">
    <property type="entry name" value="Gyrase/topoIV_suA_C"/>
</dbReference>
<dbReference type="NCBIfam" id="NF004044">
    <property type="entry name" value="PRK05561.1"/>
    <property type="match status" value="1"/>
</dbReference>
<evidence type="ECO:0000256" key="10">
    <source>
        <dbReference type="SAM" id="MobiDB-lite"/>
    </source>
</evidence>
<dbReference type="Gene3D" id="3.90.199.10">
    <property type="entry name" value="Topoisomerase II, domain 5"/>
    <property type="match status" value="1"/>
</dbReference>
<keyword evidence="6 8" id="KW-0238">DNA-binding</keyword>